<name>A0ACB8TPN8_9APHY</name>
<protein>
    <submittedName>
        <fullName evidence="1">Uncharacterized protein</fullName>
    </submittedName>
</protein>
<proteinExistence type="predicted"/>
<organism evidence="1 2">
    <name type="scientific">Irpex rosettiformis</name>
    <dbReference type="NCBI Taxonomy" id="378272"/>
    <lineage>
        <taxon>Eukaryota</taxon>
        <taxon>Fungi</taxon>
        <taxon>Dikarya</taxon>
        <taxon>Basidiomycota</taxon>
        <taxon>Agaricomycotina</taxon>
        <taxon>Agaricomycetes</taxon>
        <taxon>Polyporales</taxon>
        <taxon>Irpicaceae</taxon>
        <taxon>Irpex</taxon>
    </lineage>
</organism>
<dbReference type="EMBL" id="MU274949">
    <property type="protein sequence ID" value="KAI0084006.1"/>
    <property type="molecule type" value="Genomic_DNA"/>
</dbReference>
<comment type="caution">
    <text evidence="1">The sequence shown here is derived from an EMBL/GenBank/DDBJ whole genome shotgun (WGS) entry which is preliminary data.</text>
</comment>
<dbReference type="Proteomes" id="UP001055072">
    <property type="component" value="Unassembled WGS sequence"/>
</dbReference>
<reference evidence="1" key="1">
    <citation type="journal article" date="2021" name="Environ. Microbiol.">
        <title>Gene family expansions and transcriptome signatures uncover fungal adaptations to wood decay.</title>
        <authorList>
            <person name="Hage H."/>
            <person name="Miyauchi S."/>
            <person name="Viragh M."/>
            <person name="Drula E."/>
            <person name="Min B."/>
            <person name="Chaduli D."/>
            <person name="Navarro D."/>
            <person name="Favel A."/>
            <person name="Norest M."/>
            <person name="Lesage-Meessen L."/>
            <person name="Balint B."/>
            <person name="Merenyi Z."/>
            <person name="de Eugenio L."/>
            <person name="Morin E."/>
            <person name="Martinez A.T."/>
            <person name="Baldrian P."/>
            <person name="Stursova M."/>
            <person name="Martinez M.J."/>
            <person name="Novotny C."/>
            <person name="Magnuson J.K."/>
            <person name="Spatafora J.W."/>
            <person name="Maurice S."/>
            <person name="Pangilinan J."/>
            <person name="Andreopoulos W."/>
            <person name="LaButti K."/>
            <person name="Hundley H."/>
            <person name="Na H."/>
            <person name="Kuo A."/>
            <person name="Barry K."/>
            <person name="Lipzen A."/>
            <person name="Henrissat B."/>
            <person name="Riley R."/>
            <person name="Ahrendt S."/>
            <person name="Nagy L.G."/>
            <person name="Grigoriev I.V."/>
            <person name="Martin F."/>
            <person name="Rosso M.N."/>
        </authorList>
    </citation>
    <scope>NUCLEOTIDE SEQUENCE</scope>
    <source>
        <strain evidence="1">CBS 384.51</strain>
    </source>
</reference>
<evidence type="ECO:0000313" key="2">
    <source>
        <dbReference type="Proteomes" id="UP001055072"/>
    </source>
</evidence>
<evidence type="ECO:0000313" key="1">
    <source>
        <dbReference type="EMBL" id="KAI0084006.1"/>
    </source>
</evidence>
<sequence>MNLYFVPNDPEHTTLVSTNGVAQYRIVTSKAGALKSPSITRINRPADSALDSIIGEIEWRRYGFHPVVQSHVFDGLDQKIEIRELLYKIGSTFSTARYFLGNDNEEYRWKYANGSGYVLTHRLTGEEIARFAREIVKEGFFRGEGKWALKIRPTSLDIDLVVLTFIILEKRRRDTLKNAPQKAIDREEAPCESGVEVGGV</sequence>
<gene>
    <name evidence="1" type="ORF">BDY19DRAFT_899330</name>
</gene>
<keyword evidence="2" id="KW-1185">Reference proteome</keyword>
<accession>A0ACB8TPN8</accession>